<name>A0AAD1FZV3_SPHMI</name>
<dbReference type="GO" id="GO:0003677">
    <property type="term" value="F:DNA binding"/>
    <property type="evidence" value="ECO:0007669"/>
    <property type="project" value="InterPro"/>
</dbReference>
<dbReference type="EMBL" id="RBWX01000011">
    <property type="protein sequence ID" value="RKS85572.1"/>
    <property type="molecule type" value="Genomic_DNA"/>
</dbReference>
<reference evidence="3 5" key="2">
    <citation type="submission" date="2018-10" db="EMBL/GenBank/DDBJ databases">
        <title>Genomic Encyclopedia of Type Strains, Phase IV (KMG-IV): sequencing the most valuable type-strain genomes for metagenomic binning, comparative biology and taxonomic classification.</title>
        <authorList>
            <person name="Goeker M."/>
        </authorList>
    </citation>
    <scope>NUCLEOTIDE SEQUENCE [LARGE SCALE GENOMIC DNA]</scope>
    <source>
        <strain evidence="3 5">DSM 19791</strain>
    </source>
</reference>
<keyword evidence="3" id="KW-0648">Protein biosynthesis</keyword>
<feature type="domain" description="Transcription elongation factor GreA/GreB C-terminal" evidence="1">
    <location>
        <begin position="53"/>
        <end position="127"/>
    </location>
</feature>
<dbReference type="EMBL" id="AP018711">
    <property type="protein sequence ID" value="BBE33133.1"/>
    <property type="molecule type" value="Genomic_DNA"/>
</dbReference>
<dbReference type="NCBIfam" id="NF004396">
    <property type="entry name" value="PRK05753.1"/>
    <property type="match status" value="1"/>
</dbReference>
<reference evidence="2 4" key="1">
    <citation type="submission" date="2018-06" db="EMBL/GenBank/DDBJ databases">
        <title>Complete Genome Sequence of the Microcystin-Degrading Bacterium Sphingosinicella microcystinivorans Strain B-9.</title>
        <authorList>
            <person name="Jin H."/>
            <person name="Nishizawa T."/>
            <person name="Guo Y."/>
            <person name="Nishizawa A."/>
            <person name="Park H."/>
            <person name="Kato H."/>
            <person name="Tsuji K."/>
            <person name="Harada K."/>
        </authorList>
    </citation>
    <scope>NUCLEOTIDE SEQUENCE [LARGE SCALE GENOMIC DNA]</scope>
    <source>
        <strain evidence="2 4">B9</strain>
    </source>
</reference>
<dbReference type="GO" id="GO:0003746">
    <property type="term" value="F:translation elongation factor activity"/>
    <property type="evidence" value="ECO:0007669"/>
    <property type="project" value="UniProtKB-KW"/>
</dbReference>
<dbReference type="Proteomes" id="UP000276029">
    <property type="component" value="Unassembled WGS sequence"/>
</dbReference>
<dbReference type="GO" id="GO:0032784">
    <property type="term" value="P:regulation of DNA-templated transcription elongation"/>
    <property type="evidence" value="ECO:0007669"/>
    <property type="project" value="InterPro"/>
</dbReference>
<proteinExistence type="predicted"/>
<dbReference type="InterPro" id="IPR036953">
    <property type="entry name" value="GreA/GreB_C_sf"/>
</dbReference>
<keyword evidence="5" id="KW-1185">Reference proteome</keyword>
<organism evidence="2 4">
    <name type="scientific">Sphingosinicella microcystinivorans</name>
    <dbReference type="NCBI Taxonomy" id="335406"/>
    <lineage>
        <taxon>Bacteria</taxon>
        <taxon>Pseudomonadati</taxon>
        <taxon>Pseudomonadota</taxon>
        <taxon>Alphaproteobacteria</taxon>
        <taxon>Sphingomonadales</taxon>
        <taxon>Sphingosinicellaceae</taxon>
        <taxon>Sphingosinicella</taxon>
    </lineage>
</organism>
<dbReference type="PANTHER" id="PTHR30437">
    <property type="entry name" value="TRANSCRIPTION ELONGATION FACTOR GREA"/>
    <property type="match status" value="1"/>
</dbReference>
<evidence type="ECO:0000313" key="2">
    <source>
        <dbReference type="EMBL" id="BBE33133.1"/>
    </source>
</evidence>
<protein>
    <submittedName>
        <fullName evidence="3">GreA/GreB family elongation factor</fullName>
    </submittedName>
</protein>
<dbReference type="GO" id="GO:0070063">
    <property type="term" value="F:RNA polymerase binding"/>
    <property type="evidence" value="ECO:0007669"/>
    <property type="project" value="InterPro"/>
</dbReference>
<dbReference type="RefSeq" id="WP_121053401.1">
    <property type="nucleotide sequence ID" value="NZ_AP018711.1"/>
</dbReference>
<dbReference type="InterPro" id="IPR001437">
    <property type="entry name" value="Tscrpt_elong_fac_GreA/B_C"/>
</dbReference>
<accession>A0AAD1FZV3</accession>
<dbReference type="GO" id="GO:0006354">
    <property type="term" value="P:DNA-templated transcription elongation"/>
    <property type="evidence" value="ECO:0007669"/>
    <property type="project" value="TreeGrafter"/>
</dbReference>
<dbReference type="AlphaFoldDB" id="A0AAD1FZV3"/>
<dbReference type="Pfam" id="PF01272">
    <property type="entry name" value="GreA_GreB"/>
    <property type="match status" value="1"/>
</dbReference>
<dbReference type="Gene3D" id="3.10.50.30">
    <property type="entry name" value="Transcription elongation factor, GreA/GreB, C-terminal domain"/>
    <property type="match status" value="1"/>
</dbReference>
<dbReference type="PANTHER" id="PTHR30437:SF5">
    <property type="entry name" value="REGULATOR OF NUCLEOSIDE DIPHOSPHATE KINASE"/>
    <property type="match status" value="1"/>
</dbReference>
<dbReference type="KEGG" id="smic:SmB9_07910"/>
<evidence type="ECO:0000313" key="4">
    <source>
        <dbReference type="Proteomes" id="UP000275727"/>
    </source>
</evidence>
<dbReference type="SUPFAM" id="SSF54534">
    <property type="entry name" value="FKBP-like"/>
    <property type="match status" value="1"/>
</dbReference>
<keyword evidence="3" id="KW-0251">Elongation factor</keyword>
<dbReference type="Proteomes" id="UP000275727">
    <property type="component" value="Chromosome"/>
</dbReference>
<gene>
    <name evidence="3" type="ORF">DFR51_3492</name>
    <name evidence="2" type="ORF">SmB9_07910</name>
</gene>
<evidence type="ECO:0000313" key="5">
    <source>
        <dbReference type="Proteomes" id="UP000276029"/>
    </source>
</evidence>
<evidence type="ECO:0000259" key="1">
    <source>
        <dbReference type="Pfam" id="PF01272"/>
    </source>
</evidence>
<dbReference type="InterPro" id="IPR023459">
    <property type="entry name" value="Tscrpt_elong_fac_GreA/B_fam"/>
</dbReference>
<sequence length="132" mass="14107">MTDASRPPIHLIDTEAERLGDLALAAEARLPEAAGLLLREIERAAVHAAESFPQGVVRMGARVDFVDEGTGARRTVELVYPPEADIGAGKLSILSLVGAGLIGLAEGQTIRWPDRSGAERLLKIERVLFGQD</sequence>
<evidence type="ECO:0000313" key="3">
    <source>
        <dbReference type="EMBL" id="RKS85572.1"/>
    </source>
</evidence>